<sequence>MRKYILFSIISLLLCAACSHKEKVAQGATFIFPEDTQAVFRINDKNNFLSAIANNAFWKERNPQSLNSYETKLVQSIPANADIWAAFSTGDHFTVIAKKNTSDKQSLWKEADSQVKRQTQFGKEWYYLIYDGYLIISSSENVAIYTQLKDKPLTENQKNLQQLQKVGGTNCVANLFIKKDRANDFFKVFFGSEVVKNTKDWVQLDLSLEENDIRFSGTALIAKDSTSVDPLLHTLPYQNRVLAALPSSITALTSYTFEDGEKLTLSDKNALNSPFRTSINGVSIAKSPQGQFAITSCFDVDEALQQLPVLSEDLQYNFPMYELNGELPFKFFTAFAEDFVPRYVGVSEQCLIFTPTKELLIAVMSDIQRGDVLTANKAYDLLEKHIASNVSLTRITNLYDTPAFSAAYPAIAQNYRWAVFQQTPQNDYYVLNFVCKHQTESTLSDEMRERFRFTVDAEMITPPTIVLNHRTKLREIVVQDANFNFYLIGNNGSLLWKKKLDGKITSPIKQVDLFKNGFLQMAFTTEKSVWILDRNGNVVAPFPLSYKERISPLEVFDYERNREYRFLFAEGTTLHLLDRKGQQVPGFFSRTNGKPLFTPRHFRFNQKDYLVYPSDNGTFNILHRNGETRIPVKQQFKFSDNPPLCWNNNFVFSTANGALIHIDEGGKIRQEDKKLSENNYLVGNTYVFTLLSGNQLSIGDKTFTLPEGNYDRPRLFRIRSINYVALNDKKQQKAYLYDENGTLIKDFPLESVSPIDIDVDYDKSVWIVTEKTPTELILYTLKDFRK</sequence>
<evidence type="ECO:0000313" key="3">
    <source>
        <dbReference type="EMBL" id="SNV15832.1"/>
    </source>
</evidence>
<evidence type="ECO:0000313" key="4">
    <source>
        <dbReference type="Proteomes" id="UP000065822"/>
    </source>
</evidence>
<dbReference type="EMBL" id="LT906449">
    <property type="protein sequence ID" value="SNV15832.1"/>
    <property type="molecule type" value="Genomic_DNA"/>
</dbReference>
<dbReference type="Proteomes" id="UP000215539">
    <property type="component" value="Chromosome 1"/>
</dbReference>
<dbReference type="RefSeq" id="WP_066430722.1">
    <property type="nucleotide sequence ID" value="NZ_CP014227.1"/>
</dbReference>
<evidence type="ECO:0000313" key="2">
    <source>
        <dbReference type="EMBL" id="AMD85798.1"/>
    </source>
</evidence>
<organism evidence="3 5">
    <name type="scientific">Capnocytophaga haemolytica</name>
    <dbReference type="NCBI Taxonomy" id="45243"/>
    <lineage>
        <taxon>Bacteria</taxon>
        <taxon>Pseudomonadati</taxon>
        <taxon>Bacteroidota</taxon>
        <taxon>Flavobacteriia</taxon>
        <taxon>Flavobacteriales</taxon>
        <taxon>Flavobacteriaceae</taxon>
        <taxon>Capnocytophaga</taxon>
    </lineage>
</organism>
<keyword evidence="4" id="KW-1185">Reference proteome</keyword>
<feature type="chain" id="PRO_5043836245" evidence="1">
    <location>
        <begin position="22"/>
        <end position="786"/>
    </location>
</feature>
<dbReference type="AlphaFoldDB" id="A0AAX2H395"/>
<keyword evidence="1" id="KW-0732">Signal</keyword>
<feature type="signal peptide" evidence="1">
    <location>
        <begin position="1"/>
        <end position="21"/>
    </location>
</feature>
<dbReference type="SUPFAM" id="SSF63829">
    <property type="entry name" value="Calcium-dependent phosphotriesterase"/>
    <property type="match status" value="1"/>
</dbReference>
<dbReference type="KEGG" id="chg:AXF12_09920"/>
<dbReference type="EMBL" id="CP014227">
    <property type="protein sequence ID" value="AMD85798.1"/>
    <property type="molecule type" value="Genomic_DNA"/>
</dbReference>
<evidence type="ECO:0000256" key="1">
    <source>
        <dbReference type="SAM" id="SignalP"/>
    </source>
</evidence>
<reference evidence="3 5" key="2">
    <citation type="submission" date="2017-06" db="EMBL/GenBank/DDBJ databases">
        <authorList>
            <consortium name="Pathogen Informatics"/>
        </authorList>
    </citation>
    <scope>NUCLEOTIDE SEQUENCE [LARGE SCALE GENOMIC DNA]</scope>
    <source>
        <strain evidence="3 5">NCTC12947</strain>
    </source>
</reference>
<evidence type="ECO:0000313" key="5">
    <source>
        <dbReference type="Proteomes" id="UP000215539"/>
    </source>
</evidence>
<accession>A0AAX2H395</accession>
<name>A0AAX2H395_9FLAO</name>
<gene>
    <name evidence="2" type="ORF">AXF12_09920</name>
    <name evidence="3" type="ORF">SAMEA44541418_02175</name>
</gene>
<reference evidence="2 4" key="1">
    <citation type="submission" date="2016-02" db="EMBL/GenBank/DDBJ databases">
        <authorList>
            <person name="Holder M.E."/>
            <person name="Ajami N.J."/>
            <person name="Petrosino J.F."/>
        </authorList>
    </citation>
    <scope>NUCLEOTIDE SEQUENCE [LARGE SCALE GENOMIC DNA]</scope>
    <source>
        <strain evidence="2 4">CCUG 32990</strain>
    </source>
</reference>
<proteinExistence type="predicted"/>
<protein>
    <submittedName>
        <fullName evidence="3">Uncharacterized protein</fullName>
    </submittedName>
</protein>
<dbReference type="Proteomes" id="UP000065822">
    <property type="component" value="Chromosome"/>
</dbReference>